<dbReference type="Proteomes" id="UP000011718">
    <property type="component" value="Chromosome"/>
</dbReference>
<feature type="transmembrane region" description="Helical" evidence="1">
    <location>
        <begin position="12"/>
        <end position="35"/>
    </location>
</feature>
<keyword evidence="1" id="KW-0812">Transmembrane</keyword>
<evidence type="ECO:0000256" key="1">
    <source>
        <dbReference type="SAM" id="Phobius"/>
    </source>
</evidence>
<organism evidence="2 3">
    <name type="scientific">Methanosarcina mazei Tuc01</name>
    <dbReference type="NCBI Taxonomy" id="1236903"/>
    <lineage>
        <taxon>Archaea</taxon>
        <taxon>Methanobacteriati</taxon>
        <taxon>Methanobacteriota</taxon>
        <taxon>Stenosarchaea group</taxon>
        <taxon>Methanomicrobia</taxon>
        <taxon>Methanosarcinales</taxon>
        <taxon>Methanosarcinaceae</taxon>
        <taxon>Methanosarcina</taxon>
    </lineage>
</organism>
<reference evidence="2 3" key="1">
    <citation type="journal article" date="2013" name="Genome Announc.">
        <title>Complete Genome of a Methanosarcina mazei Strain Isolated from Sediment Samples from an Amazonian Flooded Area.</title>
        <authorList>
            <person name="Assis das Gracas D."/>
            <person name="Thiago Juca Ramos R."/>
            <person name="Vieira Araujo A.C."/>
            <person name="Zahlouth R."/>
            <person name="Ribeiro Carneiro A."/>
            <person name="Souza Lopes T."/>
            <person name="Azevedo Barauna R."/>
            <person name="Azevedo V."/>
            <person name="Cruz Schneider M.P."/>
            <person name="Pellizari V.H."/>
            <person name="Silva A."/>
        </authorList>
    </citation>
    <scope>NUCLEOTIDE SEQUENCE [LARGE SCALE GENOMIC DNA]</scope>
    <source>
        <strain evidence="2 3">Tuc01</strain>
    </source>
</reference>
<dbReference type="HOGENOM" id="CLU_3338433_0_0_2"/>
<accession>M1P5K7</accession>
<evidence type="ECO:0000313" key="2">
    <source>
        <dbReference type="EMBL" id="AGF95662.1"/>
    </source>
</evidence>
<dbReference type="BioCyc" id="MMAZ1236903:G139K-208-MONOMER"/>
<dbReference type="AlphaFoldDB" id="M1P5K7"/>
<evidence type="ECO:0000313" key="3">
    <source>
        <dbReference type="Proteomes" id="UP000011718"/>
    </source>
</evidence>
<dbReference type="EMBL" id="CP004144">
    <property type="protein sequence ID" value="AGF95662.1"/>
    <property type="molecule type" value="Genomic_DNA"/>
</dbReference>
<gene>
    <name evidence="2" type="ORF">MmTuc01_0211</name>
</gene>
<dbReference type="KEGG" id="mmaz:MmTuc01_0211"/>
<sequence>MKNEELEPPVGLSEYYCFIIFSGGLLPFFPTYRLLSF</sequence>
<name>M1P5K7_METMZ</name>
<protein>
    <submittedName>
        <fullName evidence="2">Uncharacterized protein</fullName>
    </submittedName>
</protein>
<proteinExistence type="predicted"/>
<keyword evidence="1" id="KW-0472">Membrane</keyword>
<keyword evidence="1" id="KW-1133">Transmembrane helix</keyword>